<sequence length="247" mass="27135">MDAAVDDARLAPPSSASPDAVGLHRRMLDSIGEAIASGRYAPGHRLTLEELQREHGVSRTVARDTMRALETMNLVTSRRRVGIVVQEAAKWNVYDPQLVRWRLASERRDEQYASLTELRIAVEPVAAAGAARRGSGDQRMELLRLAAELERLGAAGDLEAFLAADIAFHRLILRSSGNEMFAALDGMVSEVLTSRTRQGLMPFHPRNEALDAHRHVAEAIGDGDAARAESSMRDVLQEVRTALRLNP</sequence>
<evidence type="ECO:0000256" key="4">
    <source>
        <dbReference type="SAM" id="MobiDB-lite"/>
    </source>
</evidence>
<dbReference type="EMBL" id="JTDL01000098">
    <property type="protein sequence ID" value="KHL03597.1"/>
    <property type="molecule type" value="Genomic_DNA"/>
</dbReference>
<name>A0A0B2ANT4_9MICC</name>
<dbReference type="Pfam" id="PF07729">
    <property type="entry name" value="FCD"/>
    <property type="match status" value="1"/>
</dbReference>
<evidence type="ECO:0000313" key="6">
    <source>
        <dbReference type="EMBL" id="KHL03597.1"/>
    </source>
</evidence>
<dbReference type="InterPro" id="IPR011711">
    <property type="entry name" value="GntR_C"/>
</dbReference>
<comment type="caution">
    <text evidence="6">The sequence shown here is derived from an EMBL/GenBank/DDBJ whole genome shotgun (WGS) entry which is preliminary data.</text>
</comment>
<dbReference type="InterPro" id="IPR036388">
    <property type="entry name" value="WH-like_DNA-bd_sf"/>
</dbReference>
<dbReference type="PANTHER" id="PTHR43537:SF44">
    <property type="entry name" value="GNTR FAMILY REGULATORY PROTEIN"/>
    <property type="match status" value="1"/>
</dbReference>
<gene>
    <name evidence="6" type="ORF">LK10_09240</name>
</gene>
<dbReference type="InterPro" id="IPR008920">
    <property type="entry name" value="TF_FadR/GntR_C"/>
</dbReference>
<dbReference type="Proteomes" id="UP000030982">
    <property type="component" value="Unassembled WGS sequence"/>
</dbReference>
<dbReference type="PROSITE" id="PS50949">
    <property type="entry name" value="HTH_GNTR"/>
    <property type="match status" value="1"/>
</dbReference>
<dbReference type="GO" id="GO:0003700">
    <property type="term" value="F:DNA-binding transcription factor activity"/>
    <property type="evidence" value="ECO:0007669"/>
    <property type="project" value="InterPro"/>
</dbReference>
<dbReference type="SUPFAM" id="SSF46785">
    <property type="entry name" value="Winged helix' DNA-binding domain"/>
    <property type="match status" value="1"/>
</dbReference>
<evidence type="ECO:0000313" key="7">
    <source>
        <dbReference type="Proteomes" id="UP000030982"/>
    </source>
</evidence>
<keyword evidence="1" id="KW-0805">Transcription regulation</keyword>
<dbReference type="SMART" id="SM00895">
    <property type="entry name" value="FCD"/>
    <property type="match status" value="1"/>
</dbReference>
<dbReference type="InterPro" id="IPR000524">
    <property type="entry name" value="Tscrpt_reg_HTH_GntR"/>
</dbReference>
<dbReference type="InterPro" id="IPR036390">
    <property type="entry name" value="WH_DNA-bd_sf"/>
</dbReference>
<reference evidence="6 7" key="1">
    <citation type="submission" date="2014-09" db="EMBL/GenBank/DDBJ databases">
        <title>Genome sequence of Sinomonas sp. MUSC 117.</title>
        <authorList>
            <person name="Lee L.-H."/>
        </authorList>
    </citation>
    <scope>NUCLEOTIDE SEQUENCE [LARGE SCALE GENOMIC DNA]</scope>
    <source>
        <strain evidence="6 7">MUSC 117</strain>
    </source>
</reference>
<feature type="domain" description="HTH gntR-type" evidence="5">
    <location>
        <begin position="21"/>
        <end position="88"/>
    </location>
</feature>
<dbReference type="Pfam" id="PF00392">
    <property type="entry name" value="GntR"/>
    <property type="match status" value="1"/>
</dbReference>
<evidence type="ECO:0000256" key="1">
    <source>
        <dbReference type="ARBA" id="ARBA00023015"/>
    </source>
</evidence>
<dbReference type="SMART" id="SM00345">
    <property type="entry name" value="HTH_GNTR"/>
    <property type="match status" value="1"/>
</dbReference>
<organism evidence="6 7">
    <name type="scientific">Sinomonas humi</name>
    <dbReference type="NCBI Taxonomy" id="1338436"/>
    <lineage>
        <taxon>Bacteria</taxon>
        <taxon>Bacillati</taxon>
        <taxon>Actinomycetota</taxon>
        <taxon>Actinomycetes</taxon>
        <taxon>Micrococcales</taxon>
        <taxon>Micrococcaceae</taxon>
        <taxon>Sinomonas</taxon>
    </lineage>
</organism>
<evidence type="ECO:0000259" key="5">
    <source>
        <dbReference type="PROSITE" id="PS50949"/>
    </source>
</evidence>
<protein>
    <submittedName>
        <fullName evidence="6">Transcriptional regulator</fullName>
    </submittedName>
</protein>
<keyword evidence="2" id="KW-0238">DNA-binding</keyword>
<dbReference type="CDD" id="cd07377">
    <property type="entry name" value="WHTH_GntR"/>
    <property type="match status" value="1"/>
</dbReference>
<feature type="region of interest" description="Disordered" evidence="4">
    <location>
        <begin position="1"/>
        <end position="20"/>
    </location>
</feature>
<dbReference type="GO" id="GO:0003677">
    <property type="term" value="F:DNA binding"/>
    <property type="evidence" value="ECO:0007669"/>
    <property type="project" value="UniProtKB-KW"/>
</dbReference>
<dbReference type="AlphaFoldDB" id="A0A0B2ANT4"/>
<evidence type="ECO:0000256" key="2">
    <source>
        <dbReference type="ARBA" id="ARBA00023125"/>
    </source>
</evidence>
<dbReference type="Gene3D" id="1.10.10.10">
    <property type="entry name" value="Winged helix-like DNA-binding domain superfamily/Winged helix DNA-binding domain"/>
    <property type="match status" value="1"/>
</dbReference>
<dbReference type="STRING" id="1338436.LK10_09240"/>
<accession>A0A0B2ANT4</accession>
<dbReference type="Gene3D" id="1.20.120.530">
    <property type="entry name" value="GntR ligand-binding domain-like"/>
    <property type="match status" value="1"/>
</dbReference>
<keyword evidence="7" id="KW-1185">Reference proteome</keyword>
<dbReference type="SUPFAM" id="SSF48008">
    <property type="entry name" value="GntR ligand-binding domain-like"/>
    <property type="match status" value="1"/>
</dbReference>
<evidence type="ECO:0000256" key="3">
    <source>
        <dbReference type="ARBA" id="ARBA00023163"/>
    </source>
</evidence>
<proteinExistence type="predicted"/>
<dbReference type="PANTHER" id="PTHR43537">
    <property type="entry name" value="TRANSCRIPTIONAL REGULATOR, GNTR FAMILY"/>
    <property type="match status" value="1"/>
</dbReference>
<keyword evidence="3" id="KW-0804">Transcription</keyword>